<keyword evidence="1" id="KW-0812">Transmembrane</keyword>
<evidence type="ECO:0000313" key="2">
    <source>
        <dbReference type="EMBL" id="OGL78346.1"/>
    </source>
</evidence>
<evidence type="ECO:0000313" key="3">
    <source>
        <dbReference type="Proteomes" id="UP000176604"/>
    </source>
</evidence>
<sequence length="170" mass="18438">MLRRGFVIFVCAVLISILSSYGVPWLLQASWQNFMSVPLLAALIALLLSSPRRALLWVFGLGIGMDLARMPAPPYHLMALAAAWMVVQFTRDPRIAMPLWLRRGVSVSAASAAYFAILLAAAFLRVAWWPSAGEWRIVCFSIIGHAIAALLCAGAVRAALGRTRAFAPGS</sequence>
<dbReference type="EMBL" id="MGEF01000033">
    <property type="protein sequence ID" value="OGL78346.1"/>
    <property type="molecule type" value="Genomic_DNA"/>
</dbReference>
<feature type="transmembrane region" description="Helical" evidence="1">
    <location>
        <begin position="6"/>
        <end position="27"/>
    </location>
</feature>
<reference evidence="2 3" key="1">
    <citation type="journal article" date="2016" name="Nat. Commun.">
        <title>Thousands of microbial genomes shed light on interconnected biogeochemical processes in an aquifer system.</title>
        <authorList>
            <person name="Anantharaman K."/>
            <person name="Brown C.T."/>
            <person name="Hug L.A."/>
            <person name="Sharon I."/>
            <person name="Castelle C.J."/>
            <person name="Probst A.J."/>
            <person name="Thomas B.C."/>
            <person name="Singh A."/>
            <person name="Wilkins M.J."/>
            <person name="Karaoz U."/>
            <person name="Brodie E.L."/>
            <person name="Williams K.H."/>
            <person name="Hubbard S.S."/>
            <person name="Banfield J.F."/>
        </authorList>
    </citation>
    <scope>NUCLEOTIDE SEQUENCE [LARGE SCALE GENOMIC DNA]</scope>
</reference>
<keyword evidence="1" id="KW-0472">Membrane</keyword>
<gene>
    <name evidence="2" type="ORF">A3J43_02410</name>
</gene>
<accession>A0A1F7UJ89</accession>
<feature type="transmembrane region" description="Helical" evidence="1">
    <location>
        <begin position="111"/>
        <end position="129"/>
    </location>
</feature>
<dbReference type="Proteomes" id="UP000176604">
    <property type="component" value="Unassembled WGS sequence"/>
</dbReference>
<feature type="transmembrane region" description="Helical" evidence="1">
    <location>
        <begin position="135"/>
        <end position="156"/>
    </location>
</feature>
<name>A0A1F7UJ89_9BACT</name>
<dbReference type="AlphaFoldDB" id="A0A1F7UJ89"/>
<feature type="transmembrane region" description="Helical" evidence="1">
    <location>
        <begin position="39"/>
        <end position="60"/>
    </location>
</feature>
<dbReference type="STRING" id="1802397.A3J43_02410"/>
<comment type="caution">
    <text evidence="2">The sequence shown here is derived from an EMBL/GenBank/DDBJ whole genome shotgun (WGS) entry which is preliminary data.</text>
</comment>
<proteinExistence type="predicted"/>
<protein>
    <recommendedName>
        <fullName evidence="4">Rod shape-determining protein MreD</fullName>
    </recommendedName>
</protein>
<organism evidence="2 3">
    <name type="scientific">Candidatus Uhrbacteria bacterium RIFCSPHIGHO2_12_FULL_54_23</name>
    <dbReference type="NCBI Taxonomy" id="1802397"/>
    <lineage>
        <taxon>Bacteria</taxon>
        <taxon>Candidatus Uhriibacteriota</taxon>
    </lineage>
</organism>
<keyword evidence="1" id="KW-1133">Transmembrane helix</keyword>
<evidence type="ECO:0000256" key="1">
    <source>
        <dbReference type="SAM" id="Phobius"/>
    </source>
</evidence>
<evidence type="ECO:0008006" key="4">
    <source>
        <dbReference type="Google" id="ProtNLM"/>
    </source>
</evidence>